<evidence type="ECO:0000256" key="1">
    <source>
        <dbReference type="SAM" id="Phobius"/>
    </source>
</evidence>
<keyword evidence="1" id="KW-1133">Transmembrane helix</keyword>
<keyword evidence="3" id="KW-1185">Reference proteome</keyword>
<reference evidence="2 3" key="1">
    <citation type="submission" date="2022-04" db="EMBL/GenBank/DDBJ databases">
        <title>Hymenobacter sp. isolated from the air.</title>
        <authorList>
            <person name="Won M."/>
            <person name="Lee C.-M."/>
            <person name="Woen H.-Y."/>
            <person name="Kwon S.-W."/>
        </authorList>
    </citation>
    <scope>NUCLEOTIDE SEQUENCE [LARGE SCALE GENOMIC DNA]</scope>
    <source>
        <strain evidence="3">5516 S-25</strain>
    </source>
</reference>
<accession>A0ABY4JAL4</accession>
<name>A0ABY4JAL4_9BACT</name>
<feature type="transmembrane region" description="Helical" evidence="1">
    <location>
        <begin position="51"/>
        <end position="68"/>
    </location>
</feature>
<sequence>MELDDFRRKWQQQLVATEQPSALEAAALAQLLKQASRSSVATMLHNARLEIGFSILILAAGITGFLYAERLVDRLVMGWMVLLCVVSIVSYHRYLLKGLGDMRTAEASVRDQLTHQLQRVREVLRLSLRSSLWSLVISLGIPMSFSLVGLAREMATNRKMVVFGASVVFYAILGYGAFLLMRWLAKRYLYGLYGQHLDRLEAALRELGE</sequence>
<keyword evidence="1" id="KW-0812">Transmembrane</keyword>
<evidence type="ECO:0000313" key="3">
    <source>
        <dbReference type="Proteomes" id="UP000829647"/>
    </source>
</evidence>
<proteinExistence type="predicted"/>
<dbReference type="Proteomes" id="UP000829647">
    <property type="component" value="Chromosome"/>
</dbReference>
<evidence type="ECO:0000313" key="2">
    <source>
        <dbReference type="EMBL" id="UPL49858.1"/>
    </source>
</evidence>
<keyword evidence="1" id="KW-0472">Membrane</keyword>
<feature type="transmembrane region" description="Helical" evidence="1">
    <location>
        <begin position="132"/>
        <end position="150"/>
    </location>
</feature>
<organism evidence="2 3">
    <name type="scientific">Hymenobacter sublimis</name>
    <dbReference type="NCBI Taxonomy" id="2933777"/>
    <lineage>
        <taxon>Bacteria</taxon>
        <taxon>Pseudomonadati</taxon>
        <taxon>Bacteroidota</taxon>
        <taxon>Cytophagia</taxon>
        <taxon>Cytophagales</taxon>
        <taxon>Hymenobacteraceae</taxon>
        <taxon>Hymenobacter</taxon>
    </lineage>
</organism>
<dbReference type="RefSeq" id="WP_247975965.1">
    <property type="nucleotide sequence ID" value="NZ_CP095848.1"/>
</dbReference>
<gene>
    <name evidence="2" type="ORF">MWH26_02835</name>
</gene>
<dbReference type="EMBL" id="CP095848">
    <property type="protein sequence ID" value="UPL49858.1"/>
    <property type="molecule type" value="Genomic_DNA"/>
</dbReference>
<feature type="transmembrane region" description="Helical" evidence="1">
    <location>
        <begin position="162"/>
        <end position="185"/>
    </location>
</feature>
<protein>
    <submittedName>
        <fullName evidence="2">Uncharacterized protein</fullName>
    </submittedName>
</protein>
<feature type="transmembrane region" description="Helical" evidence="1">
    <location>
        <begin position="75"/>
        <end position="94"/>
    </location>
</feature>